<dbReference type="CDD" id="cd05237">
    <property type="entry name" value="UDP_invert_4-6DH_SDR_e"/>
    <property type="match status" value="1"/>
</dbReference>
<feature type="domain" description="Polysaccharide biosynthesis protein CapD-like" evidence="4">
    <location>
        <begin position="286"/>
        <end position="569"/>
    </location>
</feature>
<dbReference type="InterPro" id="IPR003869">
    <property type="entry name" value="Polysac_CapD-like"/>
</dbReference>
<dbReference type="AlphaFoldDB" id="A0A0P9GG85"/>
<organism evidence="5 6">
    <name type="scientific">Thiohalorhabdus denitrificans</name>
    <dbReference type="NCBI Taxonomy" id="381306"/>
    <lineage>
        <taxon>Bacteria</taxon>
        <taxon>Pseudomonadati</taxon>
        <taxon>Pseudomonadota</taxon>
        <taxon>Gammaproteobacteria</taxon>
        <taxon>Thiohalorhabdales</taxon>
        <taxon>Thiohalorhabdaceae</taxon>
        <taxon>Thiohalorhabdus</taxon>
    </lineage>
</organism>
<evidence type="ECO:0000313" key="5">
    <source>
        <dbReference type="EMBL" id="SCX79472.1"/>
    </source>
</evidence>
<feature type="transmembrane region" description="Helical" evidence="3">
    <location>
        <begin position="82"/>
        <end position="100"/>
    </location>
</feature>
<keyword evidence="6" id="KW-1185">Reference proteome</keyword>
<dbReference type="EMBL" id="FMUN01000001">
    <property type="protein sequence ID" value="SCX79472.1"/>
    <property type="molecule type" value="Genomic_DNA"/>
</dbReference>
<dbReference type="Pfam" id="PF02719">
    <property type="entry name" value="Polysacc_synt_2"/>
    <property type="match status" value="1"/>
</dbReference>
<reference evidence="6" key="1">
    <citation type="submission" date="2016-10" db="EMBL/GenBank/DDBJ databases">
        <authorList>
            <person name="Varghese N."/>
        </authorList>
    </citation>
    <scope>NUCLEOTIDE SEQUENCE [LARGE SCALE GENOMIC DNA]</scope>
    <source>
        <strain evidence="6">HL 19</strain>
    </source>
</reference>
<dbReference type="PANTHER" id="PTHR43318">
    <property type="entry name" value="UDP-N-ACETYLGLUCOSAMINE 4,6-DEHYDRATASE"/>
    <property type="match status" value="1"/>
</dbReference>
<keyword evidence="3" id="KW-0812">Transmembrane</keyword>
<feature type="compositionally biased region" description="Low complexity" evidence="2">
    <location>
        <begin position="606"/>
        <end position="620"/>
    </location>
</feature>
<feature type="region of interest" description="Disordered" evidence="2">
    <location>
        <begin position="606"/>
        <end position="631"/>
    </location>
</feature>
<dbReference type="RefSeq" id="WP_054966860.1">
    <property type="nucleotide sequence ID" value="NZ_FMUN01000001.1"/>
</dbReference>
<proteinExistence type="inferred from homology"/>
<dbReference type="InterPro" id="IPR051203">
    <property type="entry name" value="Polysaccharide_Synthase-Rel"/>
</dbReference>
<dbReference type="PATRIC" id="fig|381306.5.peg.1537"/>
<evidence type="ECO:0000256" key="3">
    <source>
        <dbReference type="SAM" id="Phobius"/>
    </source>
</evidence>
<dbReference type="STRING" id="381306.AN478_11970"/>
<accession>A0A0P9GG85</accession>
<evidence type="ECO:0000259" key="4">
    <source>
        <dbReference type="Pfam" id="PF02719"/>
    </source>
</evidence>
<name>A0A0P9GG85_9GAMM</name>
<evidence type="ECO:0000313" key="6">
    <source>
        <dbReference type="Proteomes" id="UP000183104"/>
    </source>
</evidence>
<dbReference type="OrthoDB" id="9803111at2"/>
<dbReference type="PANTHER" id="PTHR43318:SF1">
    <property type="entry name" value="POLYSACCHARIDE BIOSYNTHESIS PROTEIN EPSC-RELATED"/>
    <property type="match status" value="1"/>
</dbReference>
<keyword evidence="3" id="KW-1133">Transmembrane helix</keyword>
<dbReference type="InterPro" id="IPR036291">
    <property type="entry name" value="NAD(P)-bd_dom_sf"/>
</dbReference>
<comment type="similarity">
    <text evidence="1">Belongs to the polysaccharide synthase family.</text>
</comment>
<dbReference type="Gene3D" id="3.40.50.720">
    <property type="entry name" value="NAD(P)-binding Rossmann-like Domain"/>
    <property type="match status" value="2"/>
</dbReference>
<keyword evidence="3" id="KW-0472">Membrane</keyword>
<dbReference type="Proteomes" id="UP000183104">
    <property type="component" value="Unassembled WGS sequence"/>
</dbReference>
<dbReference type="SUPFAM" id="SSF51735">
    <property type="entry name" value="NAD(P)-binding Rossmann-fold domains"/>
    <property type="match status" value="2"/>
</dbReference>
<sequence length="631" mass="69587">MAQGPGILSRRQLVVTHDLLMVGMAWLLSFLVRTDFHITGFPTDPAFKALPLVMGIQGLLLWRTGLYRGVWRFASVPDAWNIVRAALLGALAVATALFLINRLEGVPRTTLVLYPLFLILLLSGPRLFFRLMRDNWPNLTHGSRGDRVLILGAGASGEMLARDLKTEGPYDVVGFLDDKPSLQGAKIRGHPVLGRVEDLLQVVARQGVDLIIIAMPSASNQEMQRAVELCERSGVRFRTLPRMQDLITGKARFTDLQEVAIEDLLGRDPVQLDQQAIGAGLTGKTVFISGGGGSIGGELCRQIAAYGPRRLVLLEACEFNLYGIERELSCAYPGLELVPTLTDVRDEAAVEALFTAYRPDTVFHAAAYKHVPLLEAQSREAIRNNVFGTRNMACAAADFGADKFVLISTDKAVNPTNIMGASKRVAEIFCQNLDARSDTRFVTVRFGNVLDSAGSVVPVFREQIARGGPVTVTHPDITRYFMTIPEACQLILQAESMGEGGEIFVLEMGEPVPIRYLAEQMIRLSGKEPGRDIEITFTGLRPGEKLYEELFHDAESLQPTAHHKVLRAQYREVDWERLQETLATMAEACDREGADLRELVRQLAPEYQPQQPEQEAQAAEGKVVSLRTAEG</sequence>
<feature type="transmembrane region" description="Helical" evidence="3">
    <location>
        <begin position="12"/>
        <end position="32"/>
    </location>
</feature>
<evidence type="ECO:0000256" key="1">
    <source>
        <dbReference type="ARBA" id="ARBA00007430"/>
    </source>
</evidence>
<feature type="transmembrane region" description="Helical" evidence="3">
    <location>
        <begin position="112"/>
        <end position="129"/>
    </location>
</feature>
<dbReference type="Pfam" id="PF13727">
    <property type="entry name" value="CoA_binding_3"/>
    <property type="match status" value="1"/>
</dbReference>
<protein>
    <submittedName>
        <fullName evidence="5">NDP-sugar epimerase, includes UDP-GlcNAc-inverting 4,6-dehydratase FlaA1 and capsular polysaccharide biosynthesis protein EpsC</fullName>
    </submittedName>
</protein>
<gene>
    <name evidence="5" type="ORF">SAMN05661077_0469</name>
</gene>
<evidence type="ECO:0000256" key="2">
    <source>
        <dbReference type="SAM" id="MobiDB-lite"/>
    </source>
</evidence>